<evidence type="ECO:0000259" key="20">
    <source>
        <dbReference type="Pfam" id="PF00361"/>
    </source>
</evidence>
<keyword evidence="10" id="KW-1278">Translocase</keyword>
<keyword evidence="14" id="KW-0830">Ubiquinone</keyword>
<evidence type="ECO:0000256" key="19">
    <source>
        <dbReference type="SAM" id="Phobius"/>
    </source>
</evidence>
<evidence type="ECO:0000256" key="7">
    <source>
        <dbReference type="ARBA" id="ARBA00022660"/>
    </source>
</evidence>
<feature type="transmembrane region" description="Helical" evidence="19">
    <location>
        <begin position="184"/>
        <end position="202"/>
    </location>
</feature>
<feature type="transmembrane region" description="Helical" evidence="19">
    <location>
        <begin position="300"/>
        <end position="316"/>
    </location>
</feature>
<protein>
    <recommendedName>
        <fullName evidence="5">NADH-ubiquinone oxidoreductase chain 2</fullName>
        <ecNumber evidence="4">7.1.1.2</ecNumber>
    </recommendedName>
    <alternativeName>
        <fullName evidence="17">NADH dehydrogenase subunit 2</fullName>
    </alternativeName>
</protein>
<dbReference type="EMBL" id="KP198620">
    <property type="protein sequence ID" value="AKE35840.1"/>
    <property type="molecule type" value="Genomic_DNA"/>
</dbReference>
<keyword evidence="12 19" id="KW-1133">Transmembrane helix</keyword>
<evidence type="ECO:0000256" key="17">
    <source>
        <dbReference type="ARBA" id="ARBA00031028"/>
    </source>
</evidence>
<feature type="transmembrane region" description="Helical" evidence="19">
    <location>
        <begin position="31"/>
        <end position="51"/>
    </location>
</feature>
<dbReference type="AlphaFoldDB" id="A0A0H3VL99"/>
<evidence type="ECO:0000256" key="9">
    <source>
        <dbReference type="ARBA" id="ARBA00022792"/>
    </source>
</evidence>
<feature type="transmembrane region" description="Helical" evidence="19">
    <location>
        <begin position="222"/>
        <end position="241"/>
    </location>
</feature>
<keyword evidence="11" id="KW-0249">Electron transport</keyword>
<evidence type="ECO:0000256" key="18">
    <source>
        <dbReference type="ARBA" id="ARBA00049551"/>
    </source>
</evidence>
<evidence type="ECO:0000256" key="15">
    <source>
        <dbReference type="ARBA" id="ARBA00023128"/>
    </source>
</evidence>
<evidence type="ECO:0000256" key="11">
    <source>
        <dbReference type="ARBA" id="ARBA00022982"/>
    </source>
</evidence>
<dbReference type="PANTHER" id="PTHR46552">
    <property type="entry name" value="NADH-UBIQUINONE OXIDOREDUCTASE CHAIN 2"/>
    <property type="match status" value="1"/>
</dbReference>
<evidence type="ECO:0000256" key="5">
    <source>
        <dbReference type="ARBA" id="ARBA00021008"/>
    </source>
</evidence>
<gene>
    <name evidence="21" type="primary">ND2</name>
</gene>
<evidence type="ECO:0000256" key="12">
    <source>
        <dbReference type="ARBA" id="ARBA00022989"/>
    </source>
</evidence>
<comment type="function">
    <text evidence="1">Core subunit of the mitochondrial membrane respiratory chain NADH dehydrogenase (Complex I) that is believed to belong to the minimal assembly required for catalysis. Complex I functions in the transfer of electrons from NADH to the respiratory chain. The immediate electron acceptor for the enzyme is believed to be ubiquinone.</text>
</comment>
<keyword evidence="9" id="KW-0999">Mitochondrion inner membrane</keyword>
<feature type="transmembrane region" description="Helical" evidence="19">
    <location>
        <begin position="63"/>
        <end position="84"/>
    </location>
</feature>
<evidence type="ECO:0000256" key="4">
    <source>
        <dbReference type="ARBA" id="ARBA00012944"/>
    </source>
</evidence>
<dbReference type="GO" id="GO:0005743">
    <property type="term" value="C:mitochondrial inner membrane"/>
    <property type="evidence" value="ECO:0007669"/>
    <property type="project" value="UniProtKB-SubCell"/>
</dbReference>
<evidence type="ECO:0000256" key="6">
    <source>
        <dbReference type="ARBA" id="ARBA00022448"/>
    </source>
</evidence>
<keyword evidence="6" id="KW-0813">Transport</keyword>
<evidence type="ECO:0000256" key="8">
    <source>
        <dbReference type="ARBA" id="ARBA00022692"/>
    </source>
</evidence>
<feature type="transmembrane region" description="Helical" evidence="19">
    <location>
        <begin position="247"/>
        <end position="280"/>
    </location>
</feature>
<comment type="catalytic activity">
    <reaction evidence="18">
        <text>a ubiquinone + NADH + 5 H(+)(in) = a ubiquinol + NAD(+) + 4 H(+)(out)</text>
        <dbReference type="Rhea" id="RHEA:29091"/>
        <dbReference type="Rhea" id="RHEA-COMP:9565"/>
        <dbReference type="Rhea" id="RHEA-COMP:9566"/>
        <dbReference type="ChEBI" id="CHEBI:15378"/>
        <dbReference type="ChEBI" id="CHEBI:16389"/>
        <dbReference type="ChEBI" id="CHEBI:17976"/>
        <dbReference type="ChEBI" id="CHEBI:57540"/>
        <dbReference type="ChEBI" id="CHEBI:57945"/>
        <dbReference type="EC" id="7.1.1.2"/>
    </reaction>
</comment>
<dbReference type="GO" id="GO:0008137">
    <property type="term" value="F:NADH dehydrogenase (ubiquinone) activity"/>
    <property type="evidence" value="ECO:0007669"/>
    <property type="project" value="UniProtKB-EC"/>
</dbReference>
<evidence type="ECO:0000256" key="14">
    <source>
        <dbReference type="ARBA" id="ARBA00023075"/>
    </source>
</evidence>
<evidence type="ECO:0000313" key="21">
    <source>
        <dbReference type="EMBL" id="AKE35840.1"/>
    </source>
</evidence>
<evidence type="ECO:0000256" key="3">
    <source>
        <dbReference type="ARBA" id="ARBA00007012"/>
    </source>
</evidence>
<evidence type="ECO:0000256" key="13">
    <source>
        <dbReference type="ARBA" id="ARBA00023027"/>
    </source>
</evidence>
<dbReference type="InterPro" id="IPR001750">
    <property type="entry name" value="ND/Mrp_TM"/>
</dbReference>
<evidence type="ECO:0000256" key="2">
    <source>
        <dbReference type="ARBA" id="ARBA00004448"/>
    </source>
</evidence>
<proteinExistence type="inferred from homology"/>
<comment type="subcellular location">
    <subcellularLocation>
        <location evidence="2">Mitochondrion inner membrane</location>
        <topology evidence="2">Multi-pass membrane protein</topology>
    </subcellularLocation>
</comment>
<feature type="domain" description="NADH:quinone oxidoreductase/Mrp antiporter transmembrane" evidence="20">
    <location>
        <begin position="82"/>
        <end position="272"/>
    </location>
</feature>
<dbReference type="GO" id="GO:0006120">
    <property type="term" value="P:mitochondrial electron transport, NADH to ubiquinone"/>
    <property type="evidence" value="ECO:0007669"/>
    <property type="project" value="TreeGrafter"/>
</dbReference>
<feature type="transmembrane region" description="Helical" evidence="19">
    <location>
        <begin position="126"/>
        <end position="149"/>
    </location>
</feature>
<keyword evidence="13" id="KW-0520">NAD</keyword>
<sequence length="317" mass="39018">MFLLKKNYFLYLSNFFMILGVLLGLNSMNWLMMWVSMEITLMFFIPSLILNKSMLESFSSLKYFIFQCLGSIFFILGSMDFFYFNTFGLLLKLSIFPNHFWMFMVCKGLNWKNFFFIMTVQKTLPLFFIIISFNYTLMTFVFLLFLNSFLGNLGSLNQMDIRFLMIFSSMSHMTWMIMSSMLNMFYFIYYFFLYISLNFYLFKIFNKINIYYLYQVFLMKNYNLNIFILLMFIVFFSFMGFPPLMGFFMKLITLLSLFLVFINLFMFLLLMQNLIITYSYMRMVIFFFFNLTRTSKFNKFYFNKYFFFYMFFFFFFM</sequence>
<dbReference type="PANTHER" id="PTHR46552:SF1">
    <property type="entry name" value="NADH-UBIQUINONE OXIDOREDUCTASE CHAIN 2"/>
    <property type="match status" value="1"/>
</dbReference>
<evidence type="ECO:0000256" key="1">
    <source>
        <dbReference type="ARBA" id="ARBA00003257"/>
    </source>
</evidence>
<name>A0A0H3VL99_9NEOP</name>
<evidence type="ECO:0000256" key="10">
    <source>
        <dbReference type="ARBA" id="ARBA00022967"/>
    </source>
</evidence>
<dbReference type="RefSeq" id="YP_009157860.1">
    <property type="nucleotide sequence ID" value="NC_027488.1"/>
</dbReference>
<dbReference type="GeneID" id="25019281"/>
<geneLocation type="mitochondrion" evidence="21"/>
<evidence type="ECO:0000256" key="16">
    <source>
        <dbReference type="ARBA" id="ARBA00023136"/>
    </source>
</evidence>
<dbReference type="EC" id="7.1.1.2" evidence="4"/>
<organism evidence="21">
    <name type="scientific">Haplothrips aculeatus</name>
    <dbReference type="NCBI Taxonomy" id="450991"/>
    <lineage>
        <taxon>Eukaryota</taxon>
        <taxon>Metazoa</taxon>
        <taxon>Ecdysozoa</taxon>
        <taxon>Arthropoda</taxon>
        <taxon>Hexapoda</taxon>
        <taxon>Insecta</taxon>
        <taxon>Pterygota</taxon>
        <taxon>Neoptera</taxon>
        <taxon>Paraneoptera</taxon>
        <taxon>Thysanoptera</taxon>
        <taxon>Tubulifera</taxon>
        <taxon>Phlaeothripoidea</taxon>
        <taxon>Phlaeothripidae</taxon>
        <taxon>Phlaeothripinae</taxon>
        <taxon>Haplothrips</taxon>
    </lineage>
</organism>
<dbReference type="Pfam" id="PF00361">
    <property type="entry name" value="Proton_antipo_M"/>
    <property type="match status" value="1"/>
</dbReference>
<comment type="similarity">
    <text evidence="3">Belongs to the complex I subunit 2 family.</text>
</comment>
<keyword evidence="16 19" id="KW-0472">Membrane</keyword>
<accession>A0A0H3VL99</accession>
<feature type="transmembrane region" description="Helical" evidence="19">
    <location>
        <begin position="7"/>
        <end position="25"/>
    </location>
</feature>
<dbReference type="InterPro" id="IPR050175">
    <property type="entry name" value="Complex_I_Subunit_2"/>
</dbReference>
<keyword evidence="15 21" id="KW-0496">Mitochondrion</keyword>
<dbReference type="CTD" id="4536"/>
<reference evidence="21" key="1">
    <citation type="submission" date="2014-11" db="EMBL/GenBank/DDBJ databases">
        <title>The mitochondrial genome of Haplothrips aculeatus.</title>
        <authorList>
            <person name="Yan D."/>
            <person name="Zhang H."/>
            <person name="Zhang D."/>
        </authorList>
    </citation>
    <scope>NUCLEOTIDE SEQUENCE</scope>
</reference>
<keyword evidence="8 19" id="KW-0812">Transmembrane</keyword>
<keyword evidence="7" id="KW-0679">Respiratory chain</keyword>